<accession>A0A3M2RVN8</accession>
<keyword evidence="1" id="KW-0677">Repeat</keyword>
<dbReference type="Gene3D" id="1.25.40.20">
    <property type="entry name" value="Ankyrin repeat-containing domain"/>
    <property type="match status" value="2"/>
</dbReference>
<sequence>MTSFHHLPTEIVCRVLECCTNRGIANAAATSHHLYDIAIPLLYKRQAKQGNHDITFWAAENGRIGTLKHIAEYMTVRVVAAEEWTHLVYDTSGDFDPKTDMVTGWYWTPLHVAAEHGRIDVVEFLLDHGADIDAQSLTRRDLGLGIGIDSYRIDFQDRGIFELPPPVSFSPLIAAIHCRQNHVVKLFLSRGASIEIRDTATKRPCGTTALHVAVINGNVEAIKMIIEGGHAGPNDPDADGYPPLLWAAQYLGIKNDASAASMQPLLDLGADINYIAPSDFYPGSRHSLVTILTKRWKPETAEALIALGATPLSDHESREIDKMTVTHF</sequence>
<dbReference type="CDD" id="cd09917">
    <property type="entry name" value="F-box_SF"/>
    <property type="match status" value="1"/>
</dbReference>
<organism evidence="4 5">
    <name type="scientific">Fusarium kuroshium</name>
    <dbReference type="NCBI Taxonomy" id="2010991"/>
    <lineage>
        <taxon>Eukaryota</taxon>
        <taxon>Fungi</taxon>
        <taxon>Dikarya</taxon>
        <taxon>Ascomycota</taxon>
        <taxon>Pezizomycotina</taxon>
        <taxon>Sordariomycetes</taxon>
        <taxon>Hypocreomycetidae</taxon>
        <taxon>Hypocreales</taxon>
        <taxon>Nectriaceae</taxon>
        <taxon>Fusarium</taxon>
        <taxon>Fusarium solani species complex</taxon>
    </lineage>
</organism>
<gene>
    <name evidence="4" type="ORF">CDV36_011435</name>
</gene>
<dbReference type="InterPro" id="IPR050745">
    <property type="entry name" value="Multifunctional_regulatory"/>
</dbReference>
<evidence type="ECO:0000313" key="4">
    <source>
        <dbReference type="EMBL" id="RMJ08955.1"/>
    </source>
</evidence>
<dbReference type="PROSITE" id="PS50088">
    <property type="entry name" value="ANK_REPEAT"/>
    <property type="match status" value="3"/>
</dbReference>
<proteinExistence type="predicted"/>
<dbReference type="STRING" id="2010991.A0A3M2RVN8"/>
<feature type="repeat" description="ANK" evidence="3">
    <location>
        <begin position="108"/>
        <end position="137"/>
    </location>
</feature>
<keyword evidence="2 3" id="KW-0040">ANK repeat</keyword>
<comment type="caution">
    <text evidence="4">The sequence shown here is derived from an EMBL/GenBank/DDBJ whole genome shotgun (WGS) entry which is preliminary data.</text>
</comment>
<evidence type="ECO:0000256" key="1">
    <source>
        <dbReference type="ARBA" id="ARBA00022737"/>
    </source>
</evidence>
<dbReference type="SUPFAM" id="SSF48403">
    <property type="entry name" value="Ankyrin repeat"/>
    <property type="match status" value="1"/>
</dbReference>
<evidence type="ECO:0000256" key="3">
    <source>
        <dbReference type="PROSITE-ProRule" id="PRU00023"/>
    </source>
</evidence>
<feature type="repeat" description="ANK" evidence="3">
    <location>
        <begin position="205"/>
        <end position="229"/>
    </location>
</feature>
<evidence type="ECO:0000313" key="5">
    <source>
        <dbReference type="Proteomes" id="UP000277212"/>
    </source>
</evidence>
<dbReference type="Proteomes" id="UP000277212">
    <property type="component" value="Unassembled WGS sequence"/>
</dbReference>
<dbReference type="PROSITE" id="PS50297">
    <property type="entry name" value="ANK_REP_REGION"/>
    <property type="match status" value="2"/>
</dbReference>
<feature type="repeat" description="ANK" evidence="3">
    <location>
        <begin position="167"/>
        <end position="199"/>
    </location>
</feature>
<dbReference type="InterPro" id="IPR002110">
    <property type="entry name" value="Ankyrin_rpt"/>
</dbReference>
<dbReference type="EMBL" id="NKUJ01000263">
    <property type="protein sequence ID" value="RMJ08955.1"/>
    <property type="molecule type" value="Genomic_DNA"/>
</dbReference>
<dbReference type="PANTHER" id="PTHR24189">
    <property type="entry name" value="MYOTROPHIN"/>
    <property type="match status" value="1"/>
</dbReference>
<name>A0A3M2RVN8_9HYPO</name>
<protein>
    <submittedName>
        <fullName evidence="4">Uncharacterized protein</fullName>
    </submittedName>
</protein>
<dbReference type="Pfam" id="PF00023">
    <property type="entry name" value="Ank"/>
    <property type="match status" value="1"/>
</dbReference>
<dbReference type="InterPro" id="IPR036770">
    <property type="entry name" value="Ankyrin_rpt-contain_sf"/>
</dbReference>
<dbReference type="PRINTS" id="PR01415">
    <property type="entry name" value="ANKYRIN"/>
</dbReference>
<dbReference type="PANTHER" id="PTHR24189:SF50">
    <property type="entry name" value="ANKYRIN REPEAT AND SOCS BOX PROTEIN 2"/>
    <property type="match status" value="1"/>
</dbReference>
<keyword evidence="5" id="KW-1185">Reference proteome</keyword>
<reference evidence="4 5" key="1">
    <citation type="submission" date="2017-06" db="EMBL/GenBank/DDBJ databases">
        <title>Comparative genomic analysis of Ambrosia Fusariam Clade fungi.</title>
        <authorList>
            <person name="Stajich J.E."/>
            <person name="Carrillo J."/>
            <person name="Kijimoto T."/>
            <person name="Eskalen A."/>
            <person name="O'Donnell K."/>
            <person name="Kasson M."/>
        </authorList>
    </citation>
    <scope>NUCLEOTIDE SEQUENCE [LARGE SCALE GENOMIC DNA]</scope>
    <source>
        <strain evidence="4">UCR3666</strain>
    </source>
</reference>
<evidence type="ECO:0000256" key="2">
    <source>
        <dbReference type="ARBA" id="ARBA00023043"/>
    </source>
</evidence>
<dbReference type="AlphaFoldDB" id="A0A3M2RVN8"/>
<dbReference type="Pfam" id="PF12796">
    <property type="entry name" value="Ank_2"/>
    <property type="match status" value="1"/>
</dbReference>
<dbReference type="OrthoDB" id="341259at2759"/>
<dbReference type="SMART" id="SM00248">
    <property type="entry name" value="ANK"/>
    <property type="match status" value="4"/>
</dbReference>